<dbReference type="PANTHER" id="PTHR45453:SF1">
    <property type="entry name" value="PHOSPHATE REGULON SENSOR PROTEIN PHOR"/>
    <property type="match status" value="1"/>
</dbReference>
<keyword evidence="4 9" id="KW-0808">Transferase</keyword>
<feature type="transmembrane region" description="Helical" evidence="7">
    <location>
        <begin position="126"/>
        <end position="143"/>
    </location>
</feature>
<dbReference type="Pfam" id="PF25323">
    <property type="entry name" value="6TM_PilS"/>
    <property type="match status" value="1"/>
</dbReference>
<dbReference type="InterPro" id="IPR036097">
    <property type="entry name" value="HisK_dim/P_sf"/>
</dbReference>
<evidence type="ECO:0000256" key="2">
    <source>
        <dbReference type="ARBA" id="ARBA00012438"/>
    </source>
</evidence>
<keyword evidence="5" id="KW-0418">Kinase</keyword>
<dbReference type="GO" id="GO:0005886">
    <property type="term" value="C:plasma membrane"/>
    <property type="evidence" value="ECO:0007669"/>
    <property type="project" value="TreeGrafter"/>
</dbReference>
<keyword evidence="3" id="KW-0597">Phosphoprotein</keyword>
<accession>A0A2U3MWG7</accession>
<reference evidence="10" key="1">
    <citation type="submission" date="2018-03" db="EMBL/GenBank/DDBJ databases">
        <authorList>
            <person name="Blom J."/>
        </authorList>
    </citation>
    <scope>NUCLEOTIDE SEQUENCE [LARGE SCALE GENOMIC DNA]</scope>
    <source>
        <strain evidence="10">KPC-SM-21</strain>
    </source>
</reference>
<dbReference type="InParanoid" id="A0A2U3MWG7"/>
<dbReference type="EC" id="2.7.13.3" evidence="2"/>
<dbReference type="SUPFAM" id="SSF47384">
    <property type="entry name" value="Homodimeric domain of signal transducing histidine kinase"/>
    <property type="match status" value="1"/>
</dbReference>
<dbReference type="Pfam" id="PF00512">
    <property type="entry name" value="HisKA"/>
    <property type="match status" value="1"/>
</dbReference>
<name>A0A2U3MWG7_9GAMM</name>
<evidence type="ECO:0000259" key="8">
    <source>
        <dbReference type="PROSITE" id="PS50109"/>
    </source>
</evidence>
<dbReference type="PRINTS" id="PR00344">
    <property type="entry name" value="BCTRLSENSOR"/>
</dbReference>
<evidence type="ECO:0000313" key="10">
    <source>
        <dbReference type="Proteomes" id="UP000245974"/>
    </source>
</evidence>
<feature type="domain" description="Histidine kinase" evidence="8">
    <location>
        <begin position="320"/>
        <end position="522"/>
    </location>
</feature>
<evidence type="ECO:0000256" key="5">
    <source>
        <dbReference type="ARBA" id="ARBA00022777"/>
    </source>
</evidence>
<dbReference type="Gene3D" id="1.10.287.130">
    <property type="match status" value="1"/>
</dbReference>
<protein>
    <recommendedName>
        <fullName evidence="2">histidine kinase</fullName>
        <ecNumber evidence="2">2.7.13.3</ecNumber>
    </recommendedName>
</protein>
<dbReference type="GO" id="GO:0004721">
    <property type="term" value="F:phosphoprotein phosphatase activity"/>
    <property type="evidence" value="ECO:0007669"/>
    <property type="project" value="TreeGrafter"/>
</dbReference>
<keyword evidence="7" id="KW-0472">Membrane</keyword>
<dbReference type="SMART" id="SM00387">
    <property type="entry name" value="HATPase_c"/>
    <property type="match status" value="1"/>
</dbReference>
<keyword evidence="7" id="KW-0812">Transmembrane</keyword>
<dbReference type="AlphaFoldDB" id="A0A2U3MWG7"/>
<dbReference type="InterPro" id="IPR005467">
    <property type="entry name" value="His_kinase_dom"/>
</dbReference>
<evidence type="ECO:0000256" key="4">
    <source>
        <dbReference type="ARBA" id="ARBA00022679"/>
    </source>
</evidence>
<proteinExistence type="predicted"/>
<dbReference type="InterPro" id="IPR036890">
    <property type="entry name" value="HATPase_C_sf"/>
</dbReference>
<dbReference type="InterPro" id="IPR004358">
    <property type="entry name" value="Sig_transdc_His_kin-like_C"/>
</dbReference>
<dbReference type="RefSeq" id="WP_121973292.1">
    <property type="nucleotide sequence ID" value="NZ_OOGT01000028.1"/>
</dbReference>
<dbReference type="GO" id="GO:0000155">
    <property type="term" value="F:phosphorelay sensor kinase activity"/>
    <property type="evidence" value="ECO:0007669"/>
    <property type="project" value="InterPro"/>
</dbReference>
<dbReference type="InterPro" id="IPR003661">
    <property type="entry name" value="HisK_dim/P_dom"/>
</dbReference>
<dbReference type="PANTHER" id="PTHR45453">
    <property type="entry name" value="PHOSPHATE REGULON SENSOR PROTEIN PHOR"/>
    <property type="match status" value="1"/>
</dbReference>
<dbReference type="GO" id="GO:0016036">
    <property type="term" value="P:cellular response to phosphate starvation"/>
    <property type="evidence" value="ECO:0007669"/>
    <property type="project" value="TreeGrafter"/>
</dbReference>
<sequence length="522" mass="60101">MSPSVFSSTLQTIYRLGTWYTVYRLIIAFSLIAIFFINYLQNRSVYSQSGFYFYILVIYAAIGIIQMLLFRYVPHIISKQLIALFFIDVTYLSLLTYANTGPDLSIGLLFVITVLAANFLLKKNQALLVTLTAIISIIYQHFVSSLIEDHQLNHIGNSIFLAFLFFVVYALGQYSRKRFQFLESLSSTQSIKLSTLQNINRYILEQTETGYLVLDETLQVIVCNPAAHTLLELENNKFNKYQSFEALHPQLFELFQHVTLLKQSSFQFKSENSLFHINIQIQKLVLPEQELSMLILHDSQKLNQQVQQLKLAALGQLSASIAHEIRNPLAMIVQANELIQESDEQEKNHMHRIIATQSERIDKIITETLNMAKNKAIFPIKINLKNFFQELKKNDFSAYQDKIQLNIETDLEIYFDETQFLQVIHNLIRNALRHNSNPNQPIQILAYSEDKNIYIDVIDFGKGVSKLELSQLFKPFFSTEIDGTGLGLYLSKSLCEANQAKLSYVEQDNIGACFRIECSRTI</sequence>
<feature type="transmembrane region" description="Helical" evidence="7">
    <location>
        <begin position="21"/>
        <end position="39"/>
    </location>
</feature>
<dbReference type="SMART" id="SM00388">
    <property type="entry name" value="HisKA"/>
    <property type="match status" value="1"/>
</dbReference>
<dbReference type="OrthoDB" id="9815750at2"/>
<evidence type="ECO:0000256" key="7">
    <source>
        <dbReference type="SAM" id="Phobius"/>
    </source>
</evidence>
<keyword evidence="7" id="KW-1133">Transmembrane helix</keyword>
<feature type="transmembrane region" description="Helical" evidence="7">
    <location>
        <begin position="81"/>
        <end position="98"/>
    </location>
</feature>
<comment type="catalytic activity">
    <reaction evidence="1">
        <text>ATP + protein L-histidine = ADP + protein N-phospho-L-histidine.</text>
        <dbReference type="EC" id="2.7.13.3"/>
    </reaction>
</comment>
<dbReference type="Pfam" id="PF02518">
    <property type="entry name" value="HATPase_c"/>
    <property type="match status" value="1"/>
</dbReference>
<dbReference type="PROSITE" id="PS50109">
    <property type="entry name" value="HIS_KIN"/>
    <property type="match status" value="1"/>
</dbReference>
<evidence type="ECO:0000313" key="9">
    <source>
        <dbReference type="EMBL" id="SPL69778.1"/>
    </source>
</evidence>
<dbReference type="SUPFAM" id="SSF55874">
    <property type="entry name" value="ATPase domain of HSP90 chaperone/DNA topoisomerase II/histidine kinase"/>
    <property type="match status" value="1"/>
</dbReference>
<feature type="transmembrane region" description="Helical" evidence="7">
    <location>
        <begin position="155"/>
        <end position="172"/>
    </location>
</feature>
<dbReference type="EMBL" id="OOGT01000028">
    <property type="protein sequence ID" value="SPL69778.1"/>
    <property type="molecule type" value="Genomic_DNA"/>
</dbReference>
<keyword evidence="10" id="KW-1185">Reference proteome</keyword>
<dbReference type="Proteomes" id="UP000245974">
    <property type="component" value="Unassembled WGS sequence"/>
</dbReference>
<evidence type="ECO:0000256" key="3">
    <source>
        <dbReference type="ARBA" id="ARBA00022553"/>
    </source>
</evidence>
<evidence type="ECO:0000256" key="1">
    <source>
        <dbReference type="ARBA" id="ARBA00000085"/>
    </source>
</evidence>
<dbReference type="InterPro" id="IPR050351">
    <property type="entry name" value="BphY/WalK/GraS-like"/>
</dbReference>
<dbReference type="Gene3D" id="3.30.565.10">
    <property type="entry name" value="Histidine kinase-like ATPase, C-terminal domain"/>
    <property type="match status" value="1"/>
</dbReference>
<dbReference type="InterPro" id="IPR003594">
    <property type="entry name" value="HATPase_dom"/>
</dbReference>
<dbReference type="CDD" id="cd00075">
    <property type="entry name" value="HATPase"/>
    <property type="match status" value="1"/>
</dbReference>
<keyword evidence="6" id="KW-0902">Two-component regulatory system</keyword>
<organism evidence="9 10">
    <name type="scientific">Acinetobacter stercoris</name>
    <dbReference type="NCBI Taxonomy" id="2126983"/>
    <lineage>
        <taxon>Bacteria</taxon>
        <taxon>Pseudomonadati</taxon>
        <taxon>Pseudomonadota</taxon>
        <taxon>Gammaproteobacteria</taxon>
        <taxon>Moraxellales</taxon>
        <taxon>Moraxellaceae</taxon>
        <taxon>Acinetobacter</taxon>
    </lineage>
</organism>
<feature type="transmembrane region" description="Helical" evidence="7">
    <location>
        <begin position="51"/>
        <end position="69"/>
    </location>
</feature>
<feature type="transmembrane region" description="Helical" evidence="7">
    <location>
        <begin position="104"/>
        <end position="121"/>
    </location>
</feature>
<gene>
    <name evidence="9" type="primary">zraS</name>
    <name evidence="9" type="ORF">KPC_0956</name>
</gene>
<dbReference type="CDD" id="cd00082">
    <property type="entry name" value="HisKA"/>
    <property type="match status" value="1"/>
</dbReference>
<evidence type="ECO:0000256" key="6">
    <source>
        <dbReference type="ARBA" id="ARBA00023012"/>
    </source>
</evidence>